<protein>
    <submittedName>
        <fullName evidence="1">Uncharacterized protein</fullName>
    </submittedName>
</protein>
<sequence>MTIWTKELAEATRNLTLTRLWNEGGAVHETRVSLMQGVKDRAREIVAGNLPIGAELSPMQNDFINALRSRLGDFDLARHPVVAAWSAAYKEA</sequence>
<gene>
    <name evidence="1" type="ORF">LAV_00207</name>
</gene>
<dbReference type="EMBL" id="KY629563">
    <property type="protein sequence ID" value="ARK07582.1"/>
    <property type="molecule type" value="Genomic_DNA"/>
</dbReference>
<organism evidence="1 2">
    <name type="scientific">Sphingobium phage Lacusarx</name>
    <dbReference type="NCBI Taxonomy" id="1980139"/>
    <lineage>
        <taxon>Viruses</taxon>
        <taxon>Duplodnaviria</taxon>
        <taxon>Heunggongvirae</taxon>
        <taxon>Uroviricota</taxon>
        <taxon>Caudoviricetes</taxon>
        <taxon>Lacusarxvirus</taxon>
        <taxon>Lacusarxvirus lacusarx</taxon>
    </lineage>
</organism>
<reference evidence="1 2" key="1">
    <citation type="submission" date="2017-02" db="EMBL/GenBank/DDBJ databases">
        <title>The first characterized phage against a member of the ecologically important #sphingomonads reveals high dissimilarity against all other known phages.</title>
        <authorList>
            <person name="Nielsen T.K."/>
            <person name="Carstens A.B."/>
            <person name="Kot W."/>
            <person name="Lametsch R."/>
            <person name="Neve H."/>
            <person name="Hansen L.H."/>
        </authorList>
    </citation>
    <scope>NUCLEOTIDE SEQUENCE [LARGE SCALE GENOMIC DNA]</scope>
</reference>
<accession>A0A1W6DXT6</accession>
<name>A0A1W6DXT6_9CAUD</name>
<evidence type="ECO:0000313" key="2">
    <source>
        <dbReference type="Proteomes" id="UP000223906"/>
    </source>
</evidence>
<evidence type="ECO:0000313" key="1">
    <source>
        <dbReference type="EMBL" id="ARK07582.1"/>
    </source>
</evidence>
<proteinExistence type="predicted"/>
<dbReference type="Proteomes" id="UP000223906">
    <property type="component" value="Segment"/>
</dbReference>
<keyword evidence="2" id="KW-1185">Reference proteome</keyword>